<keyword evidence="1" id="KW-1133">Transmembrane helix</keyword>
<keyword evidence="3" id="KW-1185">Reference proteome</keyword>
<keyword evidence="1" id="KW-0812">Transmembrane</keyword>
<evidence type="ECO:0000313" key="3">
    <source>
        <dbReference type="Proteomes" id="UP000593572"/>
    </source>
</evidence>
<accession>A0A7J8L7N7</accession>
<comment type="caution">
    <text evidence="2">The sequence shown here is derived from an EMBL/GenBank/DDBJ whole genome shotgun (WGS) entry which is preliminary data.</text>
</comment>
<dbReference type="EMBL" id="JABEZX010000001">
    <property type="protein sequence ID" value="MBA0548362.1"/>
    <property type="molecule type" value="Genomic_DNA"/>
</dbReference>
<organism evidence="2 3">
    <name type="scientific">Gossypium lobatum</name>
    <dbReference type="NCBI Taxonomy" id="34289"/>
    <lineage>
        <taxon>Eukaryota</taxon>
        <taxon>Viridiplantae</taxon>
        <taxon>Streptophyta</taxon>
        <taxon>Embryophyta</taxon>
        <taxon>Tracheophyta</taxon>
        <taxon>Spermatophyta</taxon>
        <taxon>Magnoliopsida</taxon>
        <taxon>eudicotyledons</taxon>
        <taxon>Gunneridae</taxon>
        <taxon>Pentapetalae</taxon>
        <taxon>rosids</taxon>
        <taxon>malvids</taxon>
        <taxon>Malvales</taxon>
        <taxon>Malvaceae</taxon>
        <taxon>Malvoideae</taxon>
        <taxon>Gossypium</taxon>
    </lineage>
</organism>
<keyword evidence="1" id="KW-0472">Membrane</keyword>
<evidence type="ECO:0000313" key="2">
    <source>
        <dbReference type="EMBL" id="MBA0548362.1"/>
    </source>
</evidence>
<dbReference type="Proteomes" id="UP000593572">
    <property type="component" value="Unassembled WGS sequence"/>
</dbReference>
<proteinExistence type="predicted"/>
<name>A0A7J8L7N7_9ROSI</name>
<feature type="transmembrane region" description="Helical" evidence="1">
    <location>
        <begin position="12"/>
        <end position="31"/>
    </location>
</feature>
<reference evidence="2 3" key="1">
    <citation type="journal article" date="2019" name="Genome Biol. Evol.">
        <title>Insights into the evolution of the New World diploid cottons (Gossypium, subgenus Houzingenia) based on genome sequencing.</title>
        <authorList>
            <person name="Grover C.E."/>
            <person name="Arick M.A. 2nd"/>
            <person name="Thrash A."/>
            <person name="Conover J.L."/>
            <person name="Sanders W.S."/>
            <person name="Peterson D.G."/>
            <person name="Frelichowski J.E."/>
            <person name="Scheffler J.A."/>
            <person name="Scheffler B.E."/>
            <person name="Wendel J.F."/>
        </authorList>
    </citation>
    <scope>NUCLEOTIDE SEQUENCE [LARGE SCALE GENOMIC DNA]</scope>
    <source>
        <strain evidence="2">157</strain>
        <tissue evidence="2">Leaf</tissue>
    </source>
</reference>
<evidence type="ECO:0000256" key="1">
    <source>
        <dbReference type="SAM" id="Phobius"/>
    </source>
</evidence>
<dbReference type="AlphaFoldDB" id="A0A7J8L7N7"/>
<sequence length="61" mass="6903">MKKFTSVKSFPMCYFTSLGYLIFVALIWGKLLCVKLNLMLSSIGPRRTTAPTTTVLRRCVV</sequence>
<feature type="non-terminal residue" evidence="2">
    <location>
        <position position="61"/>
    </location>
</feature>
<gene>
    <name evidence="2" type="ORF">Golob_019468</name>
</gene>
<protein>
    <submittedName>
        <fullName evidence="2">Uncharacterized protein</fullName>
    </submittedName>
</protein>